<feature type="compositionally biased region" description="Polar residues" evidence="1">
    <location>
        <begin position="85"/>
        <end position="99"/>
    </location>
</feature>
<dbReference type="AlphaFoldDB" id="A0A919IPP0"/>
<feature type="compositionally biased region" description="Low complexity" evidence="1">
    <location>
        <begin position="1"/>
        <end position="10"/>
    </location>
</feature>
<feature type="compositionally biased region" description="Gly residues" evidence="1">
    <location>
        <begin position="11"/>
        <end position="21"/>
    </location>
</feature>
<name>A0A919IPP0_9ACTN</name>
<protein>
    <submittedName>
        <fullName evidence="2">Uncharacterized protein</fullName>
    </submittedName>
</protein>
<gene>
    <name evidence="2" type="ORF">Acy02nite_69530</name>
</gene>
<feature type="compositionally biased region" description="Low complexity" evidence="1">
    <location>
        <begin position="22"/>
        <end position="44"/>
    </location>
</feature>
<proteinExistence type="predicted"/>
<organism evidence="2 3">
    <name type="scientific">Actinoplanes cyaneus</name>
    <dbReference type="NCBI Taxonomy" id="52696"/>
    <lineage>
        <taxon>Bacteria</taxon>
        <taxon>Bacillati</taxon>
        <taxon>Actinomycetota</taxon>
        <taxon>Actinomycetes</taxon>
        <taxon>Micromonosporales</taxon>
        <taxon>Micromonosporaceae</taxon>
        <taxon>Actinoplanes</taxon>
    </lineage>
</organism>
<dbReference type="Proteomes" id="UP000619479">
    <property type="component" value="Unassembled WGS sequence"/>
</dbReference>
<accession>A0A919IPP0</accession>
<sequence length="99" mass="9231">MAAGVAVTGVVDGGDAAGAPGGDAAECRPAGVSGVSEVSEGSAACDRRFGGSTRGGGECVRAGGSGSAGAPRRGGVSHGPGYCSRSPSSRSEPTGNSHP</sequence>
<dbReference type="EMBL" id="BOMH01000058">
    <property type="protein sequence ID" value="GID69072.1"/>
    <property type="molecule type" value="Genomic_DNA"/>
</dbReference>
<evidence type="ECO:0000256" key="1">
    <source>
        <dbReference type="SAM" id="MobiDB-lite"/>
    </source>
</evidence>
<comment type="caution">
    <text evidence="2">The sequence shown here is derived from an EMBL/GenBank/DDBJ whole genome shotgun (WGS) entry which is preliminary data.</text>
</comment>
<feature type="compositionally biased region" description="Gly residues" evidence="1">
    <location>
        <begin position="52"/>
        <end position="67"/>
    </location>
</feature>
<feature type="region of interest" description="Disordered" evidence="1">
    <location>
        <begin position="1"/>
        <end position="99"/>
    </location>
</feature>
<evidence type="ECO:0000313" key="2">
    <source>
        <dbReference type="EMBL" id="GID69072.1"/>
    </source>
</evidence>
<reference evidence="2" key="1">
    <citation type="submission" date="2021-01" db="EMBL/GenBank/DDBJ databases">
        <title>Whole genome shotgun sequence of Actinoplanes cyaneus NBRC 14990.</title>
        <authorList>
            <person name="Komaki H."/>
            <person name="Tamura T."/>
        </authorList>
    </citation>
    <scope>NUCLEOTIDE SEQUENCE</scope>
    <source>
        <strain evidence="2">NBRC 14990</strain>
    </source>
</reference>
<keyword evidence="3" id="KW-1185">Reference proteome</keyword>
<evidence type="ECO:0000313" key="3">
    <source>
        <dbReference type="Proteomes" id="UP000619479"/>
    </source>
</evidence>